<dbReference type="NCBIfam" id="TIGR04267">
    <property type="entry name" value="mod_HExxH"/>
    <property type="match status" value="1"/>
</dbReference>
<protein>
    <submittedName>
        <fullName evidence="1">HEXXH motif-containing protein</fullName>
    </submittedName>
</protein>
<keyword evidence="2" id="KW-1185">Reference proteome</keyword>
<dbReference type="InterPro" id="IPR026337">
    <property type="entry name" value="AKG_HExxH"/>
</dbReference>
<evidence type="ECO:0000313" key="1">
    <source>
        <dbReference type="EMBL" id="MBB5272698.1"/>
    </source>
</evidence>
<accession>A0A7W8M9B2</accession>
<proteinExistence type="predicted"/>
<dbReference type="AlphaFoldDB" id="A0A7W8M9B2"/>
<dbReference type="Proteomes" id="UP000532440">
    <property type="component" value="Unassembled WGS sequence"/>
</dbReference>
<organism evidence="1 2">
    <name type="scientific">Quisquiliibacterium transsilvanicum</name>
    <dbReference type="NCBI Taxonomy" id="1549638"/>
    <lineage>
        <taxon>Bacteria</taxon>
        <taxon>Pseudomonadati</taxon>
        <taxon>Pseudomonadota</taxon>
        <taxon>Betaproteobacteria</taxon>
        <taxon>Burkholderiales</taxon>
        <taxon>Burkholderiaceae</taxon>
        <taxon>Quisquiliibacterium</taxon>
    </lineage>
</organism>
<sequence length="330" mass="36245">MNLLDDFRFLPDGARARALDLRMRRSLAESLDHIAERCAGHVRFDVPAIAGLSQALARGELLPPSTFGLYSDLVIALSEDRLADAEALFVSLACEQPRQGATRVIPFDHPGLAAHRERYSRMMGCEPDSDFVILPPSPERAERFERELPQAMALMRAATPALADEFDALVSELVMVSGEERRGYQFDGGSCYMLWGALFLNVGLSRSPVALLEVLAHESAHMLLYGFAAEEALVLNDDDELYPSPLRIDERPMDGIYHATYVSARMHWAMGRLLESGLLDAAGRDEAGAAREADARNFAAGDEVVRRHGRLTATGDALMSAARAWMASGR</sequence>
<evidence type="ECO:0000313" key="2">
    <source>
        <dbReference type="Proteomes" id="UP000532440"/>
    </source>
</evidence>
<gene>
    <name evidence="1" type="ORF">HNQ70_002721</name>
</gene>
<reference evidence="1 2" key="1">
    <citation type="submission" date="2020-08" db="EMBL/GenBank/DDBJ databases">
        <title>Genomic Encyclopedia of Type Strains, Phase IV (KMG-IV): sequencing the most valuable type-strain genomes for metagenomic binning, comparative biology and taxonomic classification.</title>
        <authorList>
            <person name="Goeker M."/>
        </authorList>
    </citation>
    <scope>NUCLEOTIDE SEQUENCE [LARGE SCALE GENOMIC DNA]</scope>
    <source>
        <strain evidence="1 2">DSM 29781</strain>
    </source>
</reference>
<name>A0A7W8M9B2_9BURK</name>
<dbReference type="EMBL" id="JACHGB010000005">
    <property type="protein sequence ID" value="MBB5272698.1"/>
    <property type="molecule type" value="Genomic_DNA"/>
</dbReference>
<dbReference type="RefSeq" id="WP_183968477.1">
    <property type="nucleotide sequence ID" value="NZ_BAABEW010000012.1"/>
</dbReference>
<comment type="caution">
    <text evidence="1">The sequence shown here is derived from an EMBL/GenBank/DDBJ whole genome shotgun (WGS) entry which is preliminary data.</text>
</comment>